<sequence>MVNFVPNQKFRALCTTLSHRSYRRCLPIPSRPGLCILHTVDCDGRHSDSEERPLRFHVADPMWSAASLAQPVFYPDAERELLSHLSDQ</sequence>
<dbReference type="Proteomes" id="UP000238701">
    <property type="component" value="Unassembled WGS sequence"/>
</dbReference>
<dbReference type="AlphaFoldDB" id="A0A2U3KH02"/>
<protein>
    <submittedName>
        <fullName evidence="1">Uncharacterized protein</fullName>
    </submittedName>
</protein>
<accession>A0A2U3KH02</accession>
<reference evidence="2" key="1">
    <citation type="submission" date="2018-02" db="EMBL/GenBank/DDBJ databases">
        <authorList>
            <person name="Hausmann B."/>
        </authorList>
    </citation>
    <scope>NUCLEOTIDE SEQUENCE [LARGE SCALE GENOMIC DNA]</scope>
    <source>
        <strain evidence="2">Peat soil MAG SbA1</strain>
    </source>
</reference>
<evidence type="ECO:0000313" key="1">
    <source>
        <dbReference type="EMBL" id="SPF38923.1"/>
    </source>
</evidence>
<name>A0A2U3KH02_9BACT</name>
<proteinExistence type="predicted"/>
<evidence type="ECO:0000313" key="2">
    <source>
        <dbReference type="Proteomes" id="UP000238701"/>
    </source>
</evidence>
<gene>
    <name evidence="1" type="ORF">SBA1_220005</name>
</gene>
<organism evidence="1 2">
    <name type="scientific">Candidatus Sulfotelmatobacter kueseliae</name>
    <dbReference type="NCBI Taxonomy" id="2042962"/>
    <lineage>
        <taxon>Bacteria</taxon>
        <taxon>Pseudomonadati</taxon>
        <taxon>Acidobacteriota</taxon>
        <taxon>Terriglobia</taxon>
        <taxon>Terriglobales</taxon>
        <taxon>Candidatus Korobacteraceae</taxon>
        <taxon>Candidatus Sulfotelmatobacter</taxon>
    </lineage>
</organism>
<dbReference type="EMBL" id="OMOD01000114">
    <property type="protein sequence ID" value="SPF38923.1"/>
    <property type="molecule type" value="Genomic_DNA"/>
</dbReference>